<evidence type="ECO:0000313" key="1">
    <source>
        <dbReference type="EMBL" id="GJT64484.1"/>
    </source>
</evidence>
<protein>
    <submittedName>
        <fullName evidence="1">Uncharacterized protein</fullName>
    </submittedName>
</protein>
<sequence>MNMGQDRQMQMVGAMMGIRLDSMLGRMQEIRIGTMQGILQGIRGLGHYARNCTVRPRRRDDTYLQTQLDQLRYTIRIIVMIMRYLIAVAGDIDEIEEDNANCILMANLQQASTSST</sequence>
<keyword evidence="2" id="KW-1185">Reference proteome</keyword>
<gene>
    <name evidence="1" type="ORF">Tco_1015964</name>
</gene>
<name>A0ABQ5FMS3_9ASTR</name>
<reference evidence="1" key="2">
    <citation type="submission" date="2022-01" db="EMBL/GenBank/DDBJ databases">
        <authorList>
            <person name="Yamashiro T."/>
            <person name="Shiraishi A."/>
            <person name="Satake H."/>
            <person name="Nakayama K."/>
        </authorList>
    </citation>
    <scope>NUCLEOTIDE SEQUENCE</scope>
</reference>
<accession>A0ABQ5FMS3</accession>
<reference evidence="1" key="1">
    <citation type="journal article" date="2022" name="Int. J. Mol. Sci.">
        <title>Draft Genome of Tanacetum Coccineum: Genomic Comparison of Closely Related Tanacetum-Family Plants.</title>
        <authorList>
            <person name="Yamashiro T."/>
            <person name="Shiraishi A."/>
            <person name="Nakayama K."/>
            <person name="Satake H."/>
        </authorList>
    </citation>
    <scope>NUCLEOTIDE SEQUENCE</scope>
</reference>
<comment type="caution">
    <text evidence="1">The sequence shown here is derived from an EMBL/GenBank/DDBJ whole genome shotgun (WGS) entry which is preliminary data.</text>
</comment>
<organism evidence="1 2">
    <name type="scientific">Tanacetum coccineum</name>
    <dbReference type="NCBI Taxonomy" id="301880"/>
    <lineage>
        <taxon>Eukaryota</taxon>
        <taxon>Viridiplantae</taxon>
        <taxon>Streptophyta</taxon>
        <taxon>Embryophyta</taxon>
        <taxon>Tracheophyta</taxon>
        <taxon>Spermatophyta</taxon>
        <taxon>Magnoliopsida</taxon>
        <taxon>eudicotyledons</taxon>
        <taxon>Gunneridae</taxon>
        <taxon>Pentapetalae</taxon>
        <taxon>asterids</taxon>
        <taxon>campanulids</taxon>
        <taxon>Asterales</taxon>
        <taxon>Asteraceae</taxon>
        <taxon>Asteroideae</taxon>
        <taxon>Anthemideae</taxon>
        <taxon>Anthemidinae</taxon>
        <taxon>Tanacetum</taxon>
    </lineage>
</organism>
<proteinExistence type="predicted"/>
<dbReference type="Proteomes" id="UP001151760">
    <property type="component" value="Unassembled WGS sequence"/>
</dbReference>
<dbReference type="EMBL" id="BQNB010017548">
    <property type="protein sequence ID" value="GJT64484.1"/>
    <property type="molecule type" value="Genomic_DNA"/>
</dbReference>
<evidence type="ECO:0000313" key="2">
    <source>
        <dbReference type="Proteomes" id="UP001151760"/>
    </source>
</evidence>